<name>A0A2W5T1U9_9BACT</name>
<dbReference type="AlphaFoldDB" id="A0A2W5T1U9"/>
<dbReference type="EMBL" id="QFQP01000041">
    <property type="protein sequence ID" value="PZR05926.1"/>
    <property type="molecule type" value="Genomic_DNA"/>
</dbReference>
<comment type="caution">
    <text evidence="1">The sequence shown here is derived from an EMBL/GenBank/DDBJ whole genome shotgun (WGS) entry which is preliminary data.</text>
</comment>
<evidence type="ECO:0000313" key="2">
    <source>
        <dbReference type="Proteomes" id="UP000249061"/>
    </source>
</evidence>
<sequence length="239" mass="26193">MIPRRPPQGTFNAEVEEFFDGTTCGALGSLCGDRVGSSRYRKVPMLVAVLVVVLNAGPATRYEEVARLAEAAKTAEACALSATRATVVKRLAAVVKEDVKWLAKAEADAAFDGVRDTLAYQRLRGLSPHRDADVPELLVRLSFVSEARDAFGPKTSLRLHADGTADYQRLVSSQCDVIQHPQQGTWTREGRTVTVTLLKPVENVTTFKARFGADGRLILEASDDPQWVLSTDRHECEPR</sequence>
<accession>A0A2W5T1U9</accession>
<gene>
    <name evidence="1" type="ORF">DI536_31175</name>
</gene>
<proteinExistence type="predicted"/>
<dbReference type="Proteomes" id="UP000249061">
    <property type="component" value="Unassembled WGS sequence"/>
</dbReference>
<organism evidence="1 2">
    <name type="scientific">Archangium gephyra</name>
    <dbReference type="NCBI Taxonomy" id="48"/>
    <lineage>
        <taxon>Bacteria</taxon>
        <taxon>Pseudomonadati</taxon>
        <taxon>Myxococcota</taxon>
        <taxon>Myxococcia</taxon>
        <taxon>Myxococcales</taxon>
        <taxon>Cystobacterineae</taxon>
        <taxon>Archangiaceae</taxon>
        <taxon>Archangium</taxon>
    </lineage>
</organism>
<evidence type="ECO:0000313" key="1">
    <source>
        <dbReference type="EMBL" id="PZR05926.1"/>
    </source>
</evidence>
<reference evidence="1 2" key="1">
    <citation type="submission" date="2017-08" db="EMBL/GenBank/DDBJ databases">
        <title>Infants hospitalized years apart are colonized by the same room-sourced microbial strains.</title>
        <authorList>
            <person name="Brooks B."/>
            <person name="Olm M.R."/>
            <person name="Firek B.A."/>
            <person name="Baker R."/>
            <person name="Thomas B.C."/>
            <person name="Morowitz M.J."/>
            <person name="Banfield J.F."/>
        </authorList>
    </citation>
    <scope>NUCLEOTIDE SEQUENCE [LARGE SCALE GENOMIC DNA]</scope>
    <source>
        <strain evidence="1">S2_003_000_R2_14</strain>
    </source>
</reference>
<protein>
    <submittedName>
        <fullName evidence="1">Uncharacterized protein</fullName>
    </submittedName>
</protein>